<comment type="caution">
    <text evidence="2">The sequence shown here is derived from an EMBL/GenBank/DDBJ whole genome shotgun (WGS) entry which is preliminary data.</text>
</comment>
<dbReference type="Proteomes" id="UP001194714">
    <property type="component" value="Unassembled WGS sequence"/>
</dbReference>
<name>A0ABS0AX09_9BACT</name>
<dbReference type="RefSeq" id="WP_194846963.1">
    <property type="nucleotide sequence ID" value="NZ_JAAEJV010000002.1"/>
</dbReference>
<evidence type="ECO:0000313" key="2">
    <source>
        <dbReference type="EMBL" id="MBF5058681.1"/>
    </source>
</evidence>
<keyword evidence="1" id="KW-1133">Transmembrane helix</keyword>
<protein>
    <submittedName>
        <fullName evidence="2">Uncharacterized protein</fullName>
    </submittedName>
</protein>
<feature type="transmembrane region" description="Helical" evidence="1">
    <location>
        <begin position="20"/>
        <end position="42"/>
    </location>
</feature>
<feature type="transmembrane region" description="Helical" evidence="1">
    <location>
        <begin position="63"/>
        <end position="85"/>
    </location>
</feature>
<sequence>MAIEGLAVLAINRWKQKEVIPLNFVAAHAAISAGIFASCIDGRTFMTGRRIRRSEFSFGLGKPLGPFMITFVITSIALPLVARFAPDYGFTSPLSTRKIACLGVVSSLIHGLLESGPDPSIGRIWE</sequence>
<keyword evidence="1" id="KW-0812">Transmembrane</keyword>
<reference evidence="2 3" key="1">
    <citation type="submission" date="2020-01" db="EMBL/GenBank/DDBJ databases">
        <title>Draft genome sequence of Cand. Neptunochlamydia vexilliferae K9.</title>
        <authorList>
            <person name="Schulz F."/>
            <person name="Koestlbacher S."/>
            <person name="Wascher F."/>
            <person name="Pizzetti I."/>
            <person name="Horn M."/>
        </authorList>
    </citation>
    <scope>NUCLEOTIDE SEQUENCE [LARGE SCALE GENOMIC DNA]</scope>
    <source>
        <strain evidence="2 3">K9</strain>
    </source>
</reference>
<keyword evidence="3" id="KW-1185">Reference proteome</keyword>
<accession>A0ABS0AX09</accession>
<evidence type="ECO:0000256" key="1">
    <source>
        <dbReference type="SAM" id="Phobius"/>
    </source>
</evidence>
<evidence type="ECO:0000313" key="3">
    <source>
        <dbReference type="Proteomes" id="UP001194714"/>
    </source>
</evidence>
<organism evidence="2 3">
    <name type="scientific">Candidatus Neptunichlamydia vexilliferae</name>
    <dbReference type="NCBI Taxonomy" id="1651774"/>
    <lineage>
        <taxon>Bacteria</taxon>
        <taxon>Pseudomonadati</taxon>
        <taxon>Chlamydiota</taxon>
        <taxon>Chlamydiia</taxon>
        <taxon>Parachlamydiales</taxon>
        <taxon>Simkaniaceae</taxon>
        <taxon>Candidatus Neptunichlamydia</taxon>
    </lineage>
</organism>
<keyword evidence="1" id="KW-0472">Membrane</keyword>
<gene>
    <name evidence="2" type="ORF">NEPTK9_000180</name>
</gene>
<dbReference type="EMBL" id="JAAEJV010000002">
    <property type="protein sequence ID" value="MBF5058681.1"/>
    <property type="molecule type" value="Genomic_DNA"/>
</dbReference>
<proteinExistence type="predicted"/>